<evidence type="ECO:0000259" key="2">
    <source>
        <dbReference type="PROSITE" id="PS50213"/>
    </source>
</evidence>
<gene>
    <name evidence="3" type="ORF">H4075_10865</name>
</gene>
<feature type="domain" description="FAS1" evidence="2">
    <location>
        <begin position="186"/>
        <end position="382"/>
    </location>
</feature>
<feature type="chain" id="PRO_5028875503" evidence="1">
    <location>
        <begin position="24"/>
        <end position="385"/>
    </location>
</feature>
<sequence>MKKIVSYSLVALLLLSSCNKDISAPVPNSFPTPTGQSIGDIINTDANYSLLKHALTRAGLLTAVTNKNSVFTLFAPSNAAFTASGIPSTAVIDAVPLAQLTAILSYHLIPGQKVSSAGITTTFPNVQMPTGLIFPAPNTNPLARFSIFPSRRGSAAWANNIPVTAADIAVANGVMHQVAAIVAPPTKLLLDTIKNDPDLDYLEAALVRADSGLSTTSAPSFQYYLGNAAIAPGANFTVFAPNNAAFQALIYFLVYQQVFALTGSAATADAQANGAVAAGPAFLATNNVTTALVRGVVAYHVLTQRAFAVNFPGTATNYPTFVNASIPAHPGVAVSSTITGGFATGLSVKGVGNPSAASAIPTAAGVDRPAINGVFYKINQVLLPQ</sequence>
<dbReference type="Pfam" id="PF02469">
    <property type="entry name" value="Fasciclin"/>
    <property type="match status" value="1"/>
</dbReference>
<dbReference type="Gene3D" id="2.30.180.10">
    <property type="entry name" value="FAS1 domain"/>
    <property type="match status" value="2"/>
</dbReference>
<accession>A0A7G5XMD9</accession>
<dbReference type="InterPro" id="IPR000782">
    <property type="entry name" value="FAS1_domain"/>
</dbReference>
<dbReference type="PANTHER" id="PTHR10900:SF77">
    <property type="entry name" value="FI19380P1"/>
    <property type="match status" value="1"/>
</dbReference>
<dbReference type="GO" id="GO:0005615">
    <property type="term" value="C:extracellular space"/>
    <property type="evidence" value="ECO:0007669"/>
    <property type="project" value="TreeGrafter"/>
</dbReference>
<evidence type="ECO:0000313" key="4">
    <source>
        <dbReference type="Proteomes" id="UP000515344"/>
    </source>
</evidence>
<proteinExistence type="predicted"/>
<dbReference type="EMBL" id="CP060007">
    <property type="protein sequence ID" value="QNA46642.1"/>
    <property type="molecule type" value="Genomic_DNA"/>
</dbReference>
<keyword evidence="1" id="KW-0732">Signal</keyword>
<evidence type="ECO:0000313" key="3">
    <source>
        <dbReference type="EMBL" id="QNA46642.1"/>
    </source>
</evidence>
<feature type="signal peptide" evidence="1">
    <location>
        <begin position="1"/>
        <end position="23"/>
    </location>
</feature>
<dbReference type="RefSeq" id="WP_182806534.1">
    <property type="nucleotide sequence ID" value="NZ_CP060007.1"/>
</dbReference>
<dbReference type="SUPFAM" id="SSF82153">
    <property type="entry name" value="FAS1 domain"/>
    <property type="match status" value="2"/>
</dbReference>
<keyword evidence="4" id="KW-1185">Reference proteome</keyword>
<protein>
    <submittedName>
        <fullName evidence="3">Fasciclin domain-containing protein</fullName>
    </submittedName>
</protein>
<dbReference type="InterPro" id="IPR050904">
    <property type="entry name" value="Adhesion/Biosynth-related"/>
</dbReference>
<dbReference type="InterPro" id="IPR036378">
    <property type="entry name" value="FAS1_dom_sf"/>
</dbReference>
<dbReference type="SMART" id="SM00554">
    <property type="entry name" value="FAS1"/>
    <property type="match status" value="2"/>
</dbReference>
<reference evidence="4" key="1">
    <citation type="submission" date="2020-08" db="EMBL/GenBank/DDBJ databases">
        <title>Lacibacter sp. S13-6-6 genome sequencing.</title>
        <authorList>
            <person name="Jin L."/>
        </authorList>
    </citation>
    <scope>NUCLEOTIDE SEQUENCE [LARGE SCALE GENOMIC DNA]</scope>
    <source>
        <strain evidence="4">S13-6-6</strain>
    </source>
</reference>
<organism evidence="3 4">
    <name type="scientific">Lacibacter sediminis</name>
    <dbReference type="NCBI Taxonomy" id="2760713"/>
    <lineage>
        <taxon>Bacteria</taxon>
        <taxon>Pseudomonadati</taxon>
        <taxon>Bacteroidota</taxon>
        <taxon>Chitinophagia</taxon>
        <taxon>Chitinophagales</taxon>
        <taxon>Chitinophagaceae</taxon>
        <taxon>Lacibacter</taxon>
    </lineage>
</organism>
<dbReference type="AlphaFoldDB" id="A0A7G5XMD9"/>
<name>A0A7G5XMD9_9BACT</name>
<dbReference type="PROSITE" id="PS50213">
    <property type="entry name" value="FAS1"/>
    <property type="match status" value="2"/>
</dbReference>
<dbReference type="Proteomes" id="UP000515344">
    <property type="component" value="Chromosome"/>
</dbReference>
<dbReference type="PANTHER" id="PTHR10900">
    <property type="entry name" value="PERIOSTIN-RELATED"/>
    <property type="match status" value="1"/>
</dbReference>
<evidence type="ECO:0000256" key="1">
    <source>
        <dbReference type="SAM" id="SignalP"/>
    </source>
</evidence>
<feature type="domain" description="FAS1" evidence="2">
    <location>
        <begin position="35"/>
        <end position="182"/>
    </location>
</feature>
<dbReference type="PROSITE" id="PS51257">
    <property type="entry name" value="PROKAR_LIPOPROTEIN"/>
    <property type="match status" value="1"/>
</dbReference>
<dbReference type="KEGG" id="lacs:H4075_10865"/>